<dbReference type="Proteomes" id="UP000584931">
    <property type="component" value="Unassembled WGS sequence"/>
</dbReference>
<keyword evidence="2 3" id="KW-0472">Membrane</keyword>
<gene>
    <name evidence="7" type="ORF">HNR06_000913</name>
</gene>
<dbReference type="SMART" id="SM01043">
    <property type="entry name" value="BTAD"/>
    <property type="match status" value="1"/>
</dbReference>
<dbReference type="InterPro" id="IPR006665">
    <property type="entry name" value="OmpA-like"/>
</dbReference>
<dbReference type="AlphaFoldDB" id="A0A7Y9X8W6"/>
<dbReference type="Gene3D" id="3.30.1330.60">
    <property type="entry name" value="OmpA-like domain"/>
    <property type="match status" value="1"/>
</dbReference>
<dbReference type="RefSeq" id="WP_273474155.1">
    <property type="nucleotide sequence ID" value="NZ_JACCHL010000001.1"/>
</dbReference>
<dbReference type="InterPro" id="IPR036737">
    <property type="entry name" value="OmpA-like_sf"/>
</dbReference>
<dbReference type="CDD" id="cd07185">
    <property type="entry name" value="OmpA_C-like"/>
    <property type="match status" value="1"/>
</dbReference>
<dbReference type="InterPro" id="IPR051677">
    <property type="entry name" value="AfsR-DnrI-RedD_regulator"/>
</dbReference>
<evidence type="ECO:0000256" key="1">
    <source>
        <dbReference type="ARBA" id="ARBA00004370"/>
    </source>
</evidence>
<dbReference type="InterPro" id="IPR036388">
    <property type="entry name" value="WH-like_DNA-bd_sf"/>
</dbReference>
<feature type="region of interest" description="Disordered" evidence="4">
    <location>
        <begin position="525"/>
        <end position="583"/>
    </location>
</feature>
<evidence type="ECO:0000313" key="8">
    <source>
        <dbReference type="Proteomes" id="UP000584931"/>
    </source>
</evidence>
<protein>
    <submittedName>
        <fullName evidence="7">Outer membrane protein OmpA-like peptidoglycan-associated protein/DNA-binding SARP family transcriptional activator</fullName>
    </submittedName>
</protein>
<name>A0A7Y9X8W6_9ACTN</name>
<keyword evidence="5" id="KW-0812">Transmembrane</keyword>
<feature type="transmembrane region" description="Helical" evidence="5">
    <location>
        <begin position="88"/>
        <end position="109"/>
    </location>
</feature>
<organism evidence="7 8">
    <name type="scientific">Nocardiopsis sinuspersici</name>
    <dbReference type="NCBI Taxonomy" id="501010"/>
    <lineage>
        <taxon>Bacteria</taxon>
        <taxon>Bacillati</taxon>
        <taxon>Actinomycetota</taxon>
        <taxon>Actinomycetes</taxon>
        <taxon>Streptosporangiales</taxon>
        <taxon>Nocardiopsidaceae</taxon>
        <taxon>Nocardiopsis</taxon>
    </lineage>
</organism>
<feature type="compositionally biased region" description="Low complexity" evidence="4">
    <location>
        <begin position="258"/>
        <end position="273"/>
    </location>
</feature>
<dbReference type="PRINTS" id="PR01021">
    <property type="entry name" value="OMPADOMAIN"/>
</dbReference>
<dbReference type="Pfam" id="PF00691">
    <property type="entry name" value="OmpA"/>
    <property type="match status" value="1"/>
</dbReference>
<dbReference type="GO" id="GO:0003677">
    <property type="term" value="F:DNA binding"/>
    <property type="evidence" value="ECO:0007669"/>
    <property type="project" value="UniProtKB-KW"/>
</dbReference>
<feature type="region of interest" description="Disordered" evidence="4">
    <location>
        <begin position="258"/>
        <end position="299"/>
    </location>
</feature>
<dbReference type="InterPro" id="IPR006664">
    <property type="entry name" value="OMP_bac"/>
</dbReference>
<evidence type="ECO:0000256" key="4">
    <source>
        <dbReference type="SAM" id="MobiDB-lite"/>
    </source>
</evidence>
<comment type="subcellular location">
    <subcellularLocation>
        <location evidence="1">Membrane</location>
    </subcellularLocation>
</comment>
<accession>A0A7Y9X8W6</accession>
<feature type="domain" description="OmpA-like" evidence="6">
    <location>
        <begin position="141"/>
        <end position="258"/>
    </location>
</feature>
<feature type="compositionally biased region" description="Pro residues" evidence="4">
    <location>
        <begin position="546"/>
        <end position="561"/>
    </location>
</feature>
<dbReference type="InterPro" id="IPR011990">
    <property type="entry name" value="TPR-like_helical_dom_sf"/>
</dbReference>
<proteinExistence type="predicted"/>
<keyword evidence="7" id="KW-0238">DNA-binding</keyword>
<dbReference type="Pfam" id="PF03704">
    <property type="entry name" value="BTAD"/>
    <property type="match status" value="1"/>
</dbReference>
<evidence type="ECO:0000256" key="2">
    <source>
        <dbReference type="ARBA" id="ARBA00023136"/>
    </source>
</evidence>
<evidence type="ECO:0000256" key="5">
    <source>
        <dbReference type="SAM" id="Phobius"/>
    </source>
</evidence>
<sequence length="823" mass="86826">MAGEALVTVVMLVGPAVLASRLGWPLGEHTSWTWLWQYLRGGHIPDEAVVAALVVILWAVWTAHLVVVVLDAVALLRGLVPRVGLVRLVWVLAAGGATAASTHTAAVAAQTDTVADAPAQSGPVPAVQVSDARQEHADGQADRVVDRTRRLSHFGFDSAALVAEMEESLEPTIGMIDDFGLSGAPVVVTGHTDPVGDLSYNQVLSEKRAQAVADYLAQHLGEDVELEVRGAGSVQPPANPQASYGEYRRVEISYTLQPPAAADDPAPSAQAGAEEASARDPEPDQAQLDASTVSGQGPGADPVLVGAVAGTVGLGAGYAAGRRRTSGARKQPKATAPEPDTDEGLDSALTENPASSENAWWCEDEQGLARGAINSDGYVLVADTVRVDGRAGVAFTGTHAAEALTAVVADHAPKPVVVTSTAATAMGRAVPPSTQVAADIFAARIAVEAELLTAARDGMDETEDDEQPGAAPWVLLVCDASDLGAEADLSVPGTVVCVLGLTDHAGSGVVCDDLDRVGLSSSQGRADLSVPLRHRPLPDTDDHDPTPSPVPPEVPPVPEAVPPSAEEHGSEEDTAQSTSPHPPRVRVRLFASEPVLICDGQPVTGLRSVARTLLSFLALHPEGADAEQITDVCFAGADPAKAVAHRRNAIHSLRTVLRSLLDIPGEQVILNDGGVYRIDESLFDVDLWSFLREVATLRDESADVPRNQLEDILSLHKENLLCGRGDEWILPVRERCVKEVVGVCVRLSKSTDIGSEKIHYLEAALSFDVFNEPLYQRIMVAHRDHGDPEGAHRAYRDLKGQLELLGEEPSQESRRISQGCVAS</sequence>
<feature type="transmembrane region" description="Helical" evidence="5">
    <location>
        <begin position="48"/>
        <end position="76"/>
    </location>
</feature>
<feature type="compositionally biased region" description="Basic and acidic residues" evidence="4">
    <location>
        <begin position="536"/>
        <end position="545"/>
    </location>
</feature>
<dbReference type="EMBL" id="JACCHL010000001">
    <property type="protein sequence ID" value="NYH51324.1"/>
    <property type="molecule type" value="Genomic_DNA"/>
</dbReference>
<dbReference type="PANTHER" id="PTHR35807:SF2">
    <property type="entry name" value="TRANSCRIPTIONAL ACTIVATOR DOMAIN"/>
    <property type="match status" value="1"/>
</dbReference>
<dbReference type="SUPFAM" id="SSF103088">
    <property type="entry name" value="OmpA-like"/>
    <property type="match status" value="1"/>
</dbReference>
<feature type="region of interest" description="Disordered" evidence="4">
    <location>
        <begin position="321"/>
        <end position="354"/>
    </location>
</feature>
<reference evidence="7 8" key="1">
    <citation type="submission" date="2020-07" db="EMBL/GenBank/DDBJ databases">
        <title>Sequencing the genomes of 1000 actinobacteria strains.</title>
        <authorList>
            <person name="Klenk H.-P."/>
        </authorList>
    </citation>
    <scope>NUCLEOTIDE SEQUENCE [LARGE SCALE GENOMIC DNA]</scope>
    <source>
        <strain evidence="7 8">DSM 45278</strain>
    </source>
</reference>
<dbReference type="Gene3D" id="1.25.40.10">
    <property type="entry name" value="Tetratricopeptide repeat domain"/>
    <property type="match status" value="1"/>
</dbReference>
<dbReference type="InterPro" id="IPR005158">
    <property type="entry name" value="BTAD"/>
</dbReference>
<keyword evidence="5" id="KW-1133">Transmembrane helix</keyword>
<evidence type="ECO:0000259" key="6">
    <source>
        <dbReference type="PROSITE" id="PS51123"/>
    </source>
</evidence>
<dbReference type="PROSITE" id="PS51123">
    <property type="entry name" value="OMPA_2"/>
    <property type="match status" value="1"/>
</dbReference>
<evidence type="ECO:0000256" key="3">
    <source>
        <dbReference type="PROSITE-ProRule" id="PRU00473"/>
    </source>
</evidence>
<dbReference type="Gene3D" id="1.10.10.10">
    <property type="entry name" value="Winged helix-like DNA-binding domain superfamily/Winged helix DNA-binding domain"/>
    <property type="match status" value="1"/>
</dbReference>
<comment type="caution">
    <text evidence="7">The sequence shown here is derived from an EMBL/GenBank/DDBJ whole genome shotgun (WGS) entry which is preliminary data.</text>
</comment>
<dbReference type="GO" id="GO:0016020">
    <property type="term" value="C:membrane"/>
    <property type="evidence" value="ECO:0007669"/>
    <property type="project" value="UniProtKB-SubCell"/>
</dbReference>
<evidence type="ECO:0000313" key="7">
    <source>
        <dbReference type="EMBL" id="NYH51324.1"/>
    </source>
</evidence>
<feature type="compositionally biased region" description="Basic residues" evidence="4">
    <location>
        <begin position="321"/>
        <end position="332"/>
    </location>
</feature>
<dbReference type="PANTHER" id="PTHR35807">
    <property type="entry name" value="TRANSCRIPTIONAL REGULATOR REDD-RELATED"/>
    <property type="match status" value="1"/>
</dbReference>